<evidence type="ECO:0000256" key="14">
    <source>
        <dbReference type="ARBA" id="ARBA00037928"/>
    </source>
</evidence>
<evidence type="ECO:0000256" key="8">
    <source>
        <dbReference type="ARBA" id="ARBA00022962"/>
    </source>
</evidence>
<dbReference type="Proteomes" id="UP000279833">
    <property type="component" value="Unassembled WGS sequence"/>
</dbReference>
<dbReference type="GO" id="GO:0016040">
    <property type="term" value="F:glutamate synthase (NADH) activity"/>
    <property type="evidence" value="ECO:0007669"/>
    <property type="project" value="TreeGrafter"/>
</dbReference>
<dbReference type="SUPFAM" id="SSF56235">
    <property type="entry name" value="N-terminal nucleophile aminohydrolases (Ntn hydrolases)"/>
    <property type="match status" value="1"/>
</dbReference>
<keyword evidence="7" id="KW-0479">Metal-binding</keyword>
<evidence type="ECO:0000313" key="18">
    <source>
        <dbReference type="Proteomes" id="UP000279833"/>
    </source>
</evidence>
<evidence type="ECO:0000256" key="1">
    <source>
        <dbReference type="ARBA" id="ARBA00001917"/>
    </source>
</evidence>
<proteinExistence type="inferred from homology"/>
<evidence type="ECO:0000256" key="13">
    <source>
        <dbReference type="ARBA" id="ARBA00023291"/>
    </source>
</evidence>
<evidence type="ECO:0000256" key="11">
    <source>
        <dbReference type="ARBA" id="ARBA00023014"/>
    </source>
</evidence>
<comment type="similarity">
    <text evidence="3">Belongs to the glutamate synthase family.</text>
</comment>
<accession>A0A183L053</accession>
<sequence>MFSRFYTKAQISKLFPIIEQGMSDSGSFDNMMEFLCQAGDYSLPEAVMMMIPEAWHNLDPEKGEISREKWNYFKWAANSFEPWDGP</sequence>
<dbReference type="WBParaSite" id="SCUD_0002070401-mRNA-1">
    <property type="protein sequence ID" value="SCUD_0002070401-mRNA-1"/>
    <property type="gene ID" value="SCUD_0002070401"/>
</dbReference>
<keyword evidence="12" id="KW-0314">Glutamate biosynthesis</keyword>
<keyword evidence="6" id="KW-0288">FMN</keyword>
<reference evidence="19" key="1">
    <citation type="submission" date="2016-06" db="UniProtKB">
        <authorList>
            <consortium name="WormBaseParasite"/>
        </authorList>
    </citation>
    <scope>IDENTIFICATION</scope>
</reference>
<evidence type="ECO:0000256" key="4">
    <source>
        <dbReference type="ARBA" id="ARBA00022605"/>
    </source>
</evidence>
<keyword evidence="11" id="KW-0411">Iron-sulfur</keyword>
<evidence type="ECO:0000256" key="9">
    <source>
        <dbReference type="ARBA" id="ARBA00023002"/>
    </source>
</evidence>
<dbReference type="EMBL" id="UZAK01044873">
    <property type="protein sequence ID" value="VDP73104.1"/>
    <property type="molecule type" value="Genomic_DNA"/>
</dbReference>
<evidence type="ECO:0000313" key="17">
    <source>
        <dbReference type="EMBL" id="VDP73104.1"/>
    </source>
</evidence>
<dbReference type="InterPro" id="IPR029055">
    <property type="entry name" value="Ntn_hydrolases_N"/>
</dbReference>
<evidence type="ECO:0000256" key="3">
    <source>
        <dbReference type="ARBA" id="ARBA00009716"/>
    </source>
</evidence>
<evidence type="ECO:0000256" key="10">
    <source>
        <dbReference type="ARBA" id="ARBA00023004"/>
    </source>
</evidence>
<dbReference type="PANTHER" id="PTHR11938:SF133">
    <property type="entry name" value="GLUTAMATE SYNTHASE (NADH)"/>
    <property type="match status" value="1"/>
</dbReference>
<name>A0A183L053_9TREM</name>
<gene>
    <name evidence="17" type="ORF">SCUD_LOCUS20702</name>
</gene>
<evidence type="ECO:0000256" key="2">
    <source>
        <dbReference type="ARBA" id="ARBA00001927"/>
    </source>
</evidence>
<evidence type="ECO:0000313" key="19">
    <source>
        <dbReference type="WBParaSite" id="SCUD_0002070401-mRNA-1"/>
    </source>
</evidence>
<dbReference type="InterPro" id="IPR017932">
    <property type="entry name" value="GATase_2_dom"/>
</dbReference>
<evidence type="ECO:0000256" key="15">
    <source>
        <dbReference type="ARBA" id="ARBA00039085"/>
    </source>
</evidence>
<comment type="pathway">
    <text evidence="14">Amino-acid biosynthesis; L-glutamate biosynthesis via GLT pathway; L-glutamate from 2-oxoglutarate and L-glutamine (ferredoxin route): step 1/1.</text>
</comment>
<dbReference type="EC" id="1.4.7.1" evidence="15"/>
<dbReference type="GO" id="GO:0006537">
    <property type="term" value="P:glutamate biosynthetic process"/>
    <property type="evidence" value="ECO:0007669"/>
    <property type="project" value="UniProtKB-KW"/>
</dbReference>
<dbReference type="AlphaFoldDB" id="A0A183L053"/>
<dbReference type="GO" id="GO:0051538">
    <property type="term" value="F:3 iron, 4 sulfur cluster binding"/>
    <property type="evidence" value="ECO:0007669"/>
    <property type="project" value="UniProtKB-KW"/>
</dbReference>
<organism evidence="19">
    <name type="scientific">Schistosoma curassoni</name>
    <dbReference type="NCBI Taxonomy" id="6186"/>
    <lineage>
        <taxon>Eukaryota</taxon>
        <taxon>Metazoa</taxon>
        <taxon>Spiralia</taxon>
        <taxon>Lophotrochozoa</taxon>
        <taxon>Platyhelminthes</taxon>
        <taxon>Trematoda</taxon>
        <taxon>Digenea</taxon>
        <taxon>Strigeidida</taxon>
        <taxon>Schistosomatoidea</taxon>
        <taxon>Schistosomatidae</taxon>
        <taxon>Schistosoma</taxon>
    </lineage>
</organism>
<keyword evidence="9" id="KW-0560">Oxidoreductase</keyword>
<evidence type="ECO:0000259" key="16">
    <source>
        <dbReference type="Pfam" id="PF00310"/>
    </source>
</evidence>
<dbReference type="InterPro" id="IPR050711">
    <property type="entry name" value="ET-N_metabolism_enzyme"/>
</dbReference>
<dbReference type="GO" id="GO:0019676">
    <property type="term" value="P:ammonia assimilation cycle"/>
    <property type="evidence" value="ECO:0007669"/>
    <property type="project" value="TreeGrafter"/>
</dbReference>
<evidence type="ECO:0000256" key="6">
    <source>
        <dbReference type="ARBA" id="ARBA00022643"/>
    </source>
</evidence>
<comment type="cofactor">
    <cofactor evidence="1">
        <name>FMN</name>
        <dbReference type="ChEBI" id="CHEBI:58210"/>
    </cofactor>
</comment>
<keyword evidence="5" id="KW-0285">Flavoprotein</keyword>
<dbReference type="Pfam" id="PF00310">
    <property type="entry name" value="GATase_2"/>
    <property type="match status" value="1"/>
</dbReference>
<dbReference type="GO" id="GO:0046872">
    <property type="term" value="F:metal ion binding"/>
    <property type="evidence" value="ECO:0007669"/>
    <property type="project" value="UniProtKB-KW"/>
</dbReference>
<keyword evidence="10" id="KW-0408">Iron</keyword>
<keyword evidence="8" id="KW-0315">Glutamine amidotransferase</keyword>
<keyword evidence="4" id="KW-0028">Amino-acid biosynthesis</keyword>
<dbReference type="GO" id="GO:0016041">
    <property type="term" value="F:glutamate synthase (ferredoxin) activity"/>
    <property type="evidence" value="ECO:0007669"/>
    <property type="project" value="UniProtKB-EC"/>
</dbReference>
<keyword evidence="13" id="KW-0003">3Fe-4S</keyword>
<comment type="cofactor">
    <cofactor evidence="2">
        <name>[3Fe-4S] cluster</name>
        <dbReference type="ChEBI" id="CHEBI:21137"/>
    </cofactor>
</comment>
<reference evidence="17 18" key="2">
    <citation type="submission" date="2018-11" db="EMBL/GenBank/DDBJ databases">
        <authorList>
            <consortium name="Pathogen Informatics"/>
        </authorList>
    </citation>
    <scope>NUCLEOTIDE SEQUENCE [LARGE SCALE GENOMIC DNA]</scope>
    <source>
        <strain evidence="17">Dakar</strain>
        <strain evidence="18">Dakar, Senegal</strain>
    </source>
</reference>
<dbReference type="PANTHER" id="PTHR11938">
    <property type="entry name" value="FAD NADPH DEHYDROGENASE/OXIDOREDUCTASE"/>
    <property type="match status" value="1"/>
</dbReference>
<protein>
    <recommendedName>
        <fullName evidence="15">glutamate synthase (ferredoxin)</fullName>
        <ecNumber evidence="15">1.4.7.1</ecNumber>
    </recommendedName>
</protein>
<dbReference type="Gene3D" id="3.60.20.10">
    <property type="entry name" value="Glutamine Phosphoribosylpyrophosphate, subunit 1, domain 1"/>
    <property type="match status" value="1"/>
</dbReference>
<feature type="domain" description="Glutamine amidotransferase type-2" evidence="16">
    <location>
        <begin position="8"/>
        <end position="86"/>
    </location>
</feature>
<keyword evidence="18" id="KW-1185">Reference proteome</keyword>
<evidence type="ECO:0000256" key="5">
    <source>
        <dbReference type="ARBA" id="ARBA00022630"/>
    </source>
</evidence>
<dbReference type="STRING" id="6186.A0A183L053"/>
<evidence type="ECO:0000256" key="7">
    <source>
        <dbReference type="ARBA" id="ARBA00022723"/>
    </source>
</evidence>
<evidence type="ECO:0000256" key="12">
    <source>
        <dbReference type="ARBA" id="ARBA00023164"/>
    </source>
</evidence>